<dbReference type="PROSITE" id="PS50928">
    <property type="entry name" value="ABC_TM1"/>
    <property type="match status" value="1"/>
</dbReference>
<reference evidence="12" key="1">
    <citation type="journal article" date="2019" name="Int. J. Syst. Evol. Microbiol.">
        <title>The Global Catalogue of Microorganisms (GCM) 10K type strain sequencing project: providing services to taxonomists for standard genome sequencing and annotation.</title>
        <authorList>
            <consortium name="The Broad Institute Genomics Platform"/>
            <consortium name="The Broad Institute Genome Sequencing Center for Infectious Disease"/>
            <person name="Wu L."/>
            <person name="Ma J."/>
        </authorList>
    </citation>
    <scope>NUCLEOTIDE SEQUENCE [LARGE SCALE GENOMIC DNA]</scope>
    <source>
        <strain evidence="12">KACC 12507</strain>
    </source>
</reference>
<dbReference type="PANTHER" id="PTHR43470">
    <property type="entry name" value="PHOSPHATE TRANSPORT SYSTEM PERMEASE PROTEIN PSTA-RELATED"/>
    <property type="match status" value="1"/>
</dbReference>
<name>A0ABV9LUW0_9ALTE</name>
<dbReference type="Pfam" id="PF00528">
    <property type="entry name" value="BPD_transp_1"/>
    <property type="match status" value="1"/>
</dbReference>
<feature type="transmembrane region" description="Helical" evidence="9">
    <location>
        <begin position="349"/>
        <end position="371"/>
    </location>
</feature>
<evidence type="ECO:0000313" key="11">
    <source>
        <dbReference type="EMBL" id="MFC4700312.1"/>
    </source>
</evidence>
<dbReference type="NCBIfam" id="TIGR00974">
    <property type="entry name" value="3a0107s02c"/>
    <property type="match status" value="1"/>
</dbReference>
<evidence type="ECO:0000256" key="4">
    <source>
        <dbReference type="ARBA" id="ARBA00022448"/>
    </source>
</evidence>
<dbReference type="InterPro" id="IPR005672">
    <property type="entry name" value="Phosphate_PstA"/>
</dbReference>
<protein>
    <recommendedName>
        <fullName evidence="3 9">Phosphate transport system permease protein PstA</fullName>
    </recommendedName>
</protein>
<dbReference type="SUPFAM" id="SSF161098">
    <property type="entry name" value="MetI-like"/>
    <property type="match status" value="1"/>
</dbReference>
<dbReference type="CDD" id="cd06261">
    <property type="entry name" value="TM_PBP2"/>
    <property type="match status" value="1"/>
</dbReference>
<evidence type="ECO:0000256" key="7">
    <source>
        <dbReference type="ARBA" id="ARBA00022989"/>
    </source>
</evidence>
<dbReference type="Gene3D" id="1.10.3720.10">
    <property type="entry name" value="MetI-like"/>
    <property type="match status" value="1"/>
</dbReference>
<dbReference type="InterPro" id="IPR000515">
    <property type="entry name" value="MetI-like"/>
</dbReference>
<comment type="caution">
    <text evidence="11">The sequence shown here is derived from an EMBL/GenBank/DDBJ whole genome shotgun (WGS) entry which is preliminary data.</text>
</comment>
<keyword evidence="5 9" id="KW-1003">Cell membrane</keyword>
<proteinExistence type="inferred from homology"/>
<dbReference type="RefSeq" id="WP_382407617.1">
    <property type="nucleotide sequence ID" value="NZ_JBHSGU010000002.1"/>
</dbReference>
<keyword evidence="4" id="KW-0813">Transport</keyword>
<evidence type="ECO:0000256" key="5">
    <source>
        <dbReference type="ARBA" id="ARBA00022475"/>
    </source>
</evidence>
<feature type="transmembrane region" description="Helical" evidence="9">
    <location>
        <begin position="306"/>
        <end position="329"/>
    </location>
</feature>
<comment type="subcellular location">
    <subcellularLocation>
        <location evidence="9">Cell inner membrane</location>
        <topology evidence="9">Multi-pass membrane protein</topology>
    </subcellularLocation>
    <subcellularLocation>
        <location evidence="1">Cell membrane</location>
        <topology evidence="1">Multi-pass membrane protein</topology>
    </subcellularLocation>
</comment>
<feature type="transmembrane region" description="Helical" evidence="9">
    <location>
        <begin position="473"/>
        <end position="495"/>
    </location>
</feature>
<evidence type="ECO:0000256" key="8">
    <source>
        <dbReference type="ARBA" id="ARBA00023136"/>
    </source>
</evidence>
<feature type="transmembrane region" description="Helical" evidence="9">
    <location>
        <begin position="256"/>
        <end position="285"/>
    </location>
</feature>
<keyword evidence="7 9" id="KW-1133">Transmembrane helix</keyword>
<evidence type="ECO:0000256" key="3">
    <source>
        <dbReference type="ARBA" id="ARBA00016864"/>
    </source>
</evidence>
<evidence type="ECO:0000256" key="1">
    <source>
        <dbReference type="ARBA" id="ARBA00004651"/>
    </source>
</evidence>
<feature type="domain" description="ABC transmembrane type-1" evidence="10">
    <location>
        <begin position="260"/>
        <end position="492"/>
    </location>
</feature>
<organism evidence="11 12">
    <name type="scientific">Glaciecola siphonariae</name>
    <dbReference type="NCBI Taxonomy" id="521012"/>
    <lineage>
        <taxon>Bacteria</taxon>
        <taxon>Pseudomonadati</taxon>
        <taxon>Pseudomonadota</taxon>
        <taxon>Gammaproteobacteria</taxon>
        <taxon>Alteromonadales</taxon>
        <taxon>Alteromonadaceae</taxon>
        <taxon>Glaciecola</taxon>
    </lineage>
</organism>
<comment type="similarity">
    <text evidence="2 9">Belongs to the binding-protein-dependent transport system permease family. CysTW subfamily.</text>
</comment>
<dbReference type="EMBL" id="JBHSGU010000002">
    <property type="protein sequence ID" value="MFC4700312.1"/>
    <property type="molecule type" value="Genomic_DNA"/>
</dbReference>
<feature type="transmembrane region" description="Helical" evidence="9">
    <location>
        <begin position="392"/>
        <end position="414"/>
    </location>
</feature>
<sequence length="506" mass="56191">MNYKQALFEVFALLCASILIIFLVAMVAFITVKGSQYFLPQAAYKVTLTFPTAEQEVFYQASGRDAAALQAEFDERYKGQFLAEPQSRPQVDVHLAEQVYQVVSKSGRVYFGEFYGLLNANEAFLPLSELTNLQNTVDLLQSNLTEVQQGKLRELHRRIATLDNTDVGNDTPARKTLMQEYIRWQNHANELDRQIEQYRISFKKADNTLVDIGLNELDFLYQPNQLSSLEKIGFTLTKIWQFVSDTPKQASTTGGVFPAIFGTVLMVILMAVVVAPFGIIAAVYLHEYAPENKTTQLIRIGISNMAAVPSVVYGVFGLGFFVYTMGGSIDELFYPQALPSPTFGTPGLLWASLTMGLLTLPVVIVSAEEGLQRVPEGLRSGSYALGATKFETIMRVVVPMASPGMLTGIILAIARAAGEVAPLILVGAVKFAPNLPIDGEYPFVHLERQFMHLGVFIYDGAFHNQTQTQSASLMFATCMLLLIIVFLLNISAILIRHRLRHKYERA</sequence>
<gene>
    <name evidence="11" type="primary">pstA</name>
    <name evidence="11" type="ORF">ACFO4O_09105</name>
</gene>
<dbReference type="InterPro" id="IPR035906">
    <property type="entry name" value="MetI-like_sf"/>
</dbReference>
<keyword evidence="12" id="KW-1185">Reference proteome</keyword>
<dbReference type="PANTHER" id="PTHR43470:SF6">
    <property type="entry name" value="PHOSPHATE TRANSPORT SYSTEM PERMEASE PROTEIN PSTA"/>
    <property type="match status" value="1"/>
</dbReference>
<feature type="transmembrane region" description="Helical" evidence="9">
    <location>
        <begin position="7"/>
        <end position="30"/>
    </location>
</feature>
<dbReference type="Proteomes" id="UP001595897">
    <property type="component" value="Unassembled WGS sequence"/>
</dbReference>
<keyword evidence="6 9" id="KW-0812">Transmembrane</keyword>
<evidence type="ECO:0000256" key="2">
    <source>
        <dbReference type="ARBA" id="ARBA00007069"/>
    </source>
</evidence>
<evidence type="ECO:0000256" key="6">
    <source>
        <dbReference type="ARBA" id="ARBA00022692"/>
    </source>
</evidence>
<evidence type="ECO:0000256" key="9">
    <source>
        <dbReference type="RuleBase" id="RU363043"/>
    </source>
</evidence>
<evidence type="ECO:0000313" key="12">
    <source>
        <dbReference type="Proteomes" id="UP001595897"/>
    </source>
</evidence>
<evidence type="ECO:0000259" key="10">
    <source>
        <dbReference type="PROSITE" id="PS50928"/>
    </source>
</evidence>
<keyword evidence="8 9" id="KW-0472">Membrane</keyword>
<accession>A0ABV9LUW0</accession>